<dbReference type="InterPro" id="IPR057326">
    <property type="entry name" value="KR_dom"/>
</dbReference>
<evidence type="ECO:0000256" key="1">
    <source>
        <dbReference type="ARBA" id="ARBA00006484"/>
    </source>
</evidence>
<dbReference type="SUPFAM" id="SSF51735">
    <property type="entry name" value="NAD(P)-binding Rossmann-fold domains"/>
    <property type="match status" value="1"/>
</dbReference>
<evidence type="ECO:0000256" key="2">
    <source>
        <dbReference type="ARBA" id="ARBA00023002"/>
    </source>
</evidence>
<dbReference type="InterPro" id="IPR002347">
    <property type="entry name" value="SDR_fam"/>
</dbReference>
<dbReference type="SMART" id="SM00822">
    <property type="entry name" value="PKS_KR"/>
    <property type="match status" value="1"/>
</dbReference>
<dbReference type="PROSITE" id="PS00061">
    <property type="entry name" value="ADH_SHORT"/>
    <property type="match status" value="1"/>
</dbReference>
<comment type="caution">
    <text evidence="5">The sequence shown here is derived from an EMBL/GenBank/DDBJ whole genome shotgun (WGS) entry which is preliminary data.</text>
</comment>
<comment type="similarity">
    <text evidence="1 3">Belongs to the short-chain dehydrogenases/reductases (SDR) family.</text>
</comment>
<dbReference type="EMBL" id="BMCH01000006">
    <property type="protein sequence ID" value="GGC37232.1"/>
    <property type="molecule type" value="Genomic_DNA"/>
</dbReference>
<organism evidence="5 6">
    <name type="scientific">Asaia siamensis</name>
    <dbReference type="NCBI Taxonomy" id="110479"/>
    <lineage>
        <taxon>Bacteria</taxon>
        <taxon>Pseudomonadati</taxon>
        <taxon>Pseudomonadota</taxon>
        <taxon>Alphaproteobacteria</taxon>
        <taxon>Acetobacterales</taxon>
        <taxon>Acetobacteraceae</taxon>
        <taxon>Asaia</taxon>
    </lineage>
</organism>
<dbReference type="Pfam" id="PF00106">
    <property type="entry name" value="adh_short"/>
    <property type="match status" value="1"/>
</dbReference>
<dbReference type="RefSeq" id="WP_229719854.1">
    <property type="nucleotide sequence ID" value="NZ_BMCH01000006.1"/>
</dbReference>
<sequence>MTRKLDQQTCLKEVHEADHVRPRRSLLVGGAALMTAGTIRSAVAAVGQKKPAIGPLGPLPEPPPAFTAGPIKQGRGSQLAGRVAVVTGAARGIGRAIAVEYAANGADVVALDIAGPVSPVADAVPASGDELEETVRQIRAFGRNAMAIKADIRQIAALRAAAEQVIAHFGRIDILVANAAIQGWKPLLEMDDADWDDQIENNLNGTSRTLRAFVPHMIDRHGGRVLIVSSMQGRHGTRNGASYSASKWGLIGLMKSAAMEFAPYGMTVNAIIPGLVGTALTLNPQRLVAVEQQAHHKVKGDVTAAQAWRDRARSEVQPVGWLRPEDISPIAVFLASDASALTTGAEFEVNGGDSALMT</sequence>
<keyword evidence="2" id="KW-0560">Oxidoreductase</keyword>
<dbReference type="PANTHER" id="PTHR42760:SF133">
    <property type="entry name" value="3-OXOACYL-[ACYL-CARRIER-PROTEIN] REDUCTASE"/>
    <property type="match status" value="1"/>
</dbReference>
<evidence type="ECO:0000313" key="6">
    <source>
        <dbReference type="Proteomes" id="UP000637769"/>
    </source>
</evidence>
<evidence type="ECO:0000259" key="4">
    <source>
        <dbReference type="SMART" id="SM00822"/>
    </source>
</evidence>
<proteinExistence type="inferred from homology"/>
<gene>
    <name evidence="5" type="ORF">GCM10007207_23520</name>
</gene>
<name>A0ABQ1MB89_9PROT</name>
<dbReference type="PRINTS" id="PR00080">
    <property type="entry name" value="SDRFAMILY"/>
</dbReference>
<evidence type="ECO:0000256" key="3">
    <source>
        <dbReference type="RuleBase" id="RU000363"/>
    </source>
</evidence>
<dbReference type="PRINTS" id="PR00081">
    <property type="entry name" value="GDHRDH"/>
</dbReference>
<dbReference type="Gene3D" id="3.40.50.720">
    <property type="entry name" value="NAD(P)-binding Rossmann-like Domain"/>
    <property type="match status" value="1"/>
</dbReference>
<reference evidence="6" key="1">
    <citation type="journal article" date="2019" name="Int. J. Syst. Evol. Microbiol.">
        <title>The Global Catalogue of Microorganisms (GCM) 10K type strain sequencing project: providing services to taxonomists for standard genome sequencing and annotation.</title>
        <authorList>
            <consortium name="The Broad Institute Genomics Platform"/>
            <consortium name="The Broad Institute Genome Sequencing Center for Infectious Disease"/>
            <person name="Wu L."/>
            <person name="Ma J."/>
        </authorList>
    </citation>
    <scope>NUCLEOTIDE SEQUENCE [LARGE SCALE GENOMIC DNA]</scope>
    <source>
        <strain evidence="6">CCM 7132</strain>
    </source>
</reference>
<evidence type="ECO:0000313" key="5">
    <source>
        <dbReference type="EMBL" id="GGC37232.1"/>
    </source>
</evidence>
<dbReference type="Proteomes" id="UP000637769">
    <property type="component" value="Unassembled WGS sequence"/>
</dbReference>
<protein>
    <recommendedName>
        <fullName evidence="4">Ketoreductase domain-containing protein</fullName>
    </recommendedName>
</protein>
<dbReference type="PANTHER" id="PTHR42760">
    <property type="entry name" value="SHORT-CHAIN DEHYDROGENASES/REDUCTASES FAMILY MEMBER"/>
    <property type="match status" value="1"/>
</dbReference>
<dbReference type="InterPro" id="IPR036291">
    <property type="entry name" value="NAD(P)-bd_dom_sf"/>
</dbReference>
<feature type="domain" description="Ketoreductase" evidence="4">
    <location>
        <begin position="82"/>
        <end position="274"/>
    </location>
</feature>
<keyword evidence="6" id="KW-1185">Reference proteome</keyword>
<accession>A0ABQ1MB89</accession>
<dbReference type="InterPro" id="IPR020904">
    <property type="entry name" value="Sc_DH/Rdtase_CS"/>
</dbReference>